<dbReference type="InterPro" id="IPR050680">
    <property type="entry name" value="YpeA/RimI_acetyltransf"/>
</dbReference>
<sequence>MAGELRAAARGSGVLVRSAVPADAGGIAVVQVDGWRAAYAHILPPAELAELSLVRAEQLWHGVIGGARESGKQVLVAEGDGGEVLGFAALGPDEAELGQLGGRQDVGVRGPPTVHLDHRDTARVGRNSRPNQYAGAPRGGPQLSLPAGELYAFYVHPRHWRHGLGGALMDAALRRWTQNGVRAAVLWVYERNASARAFYEHHGWHFDPHTPPTGPPPDERELCYRRRLPLPVRGPDLPGRAS</sequence>
<dbReference type="PROSITE" id="PS51186">
    <property type="entry name" value="GNAT"/>
    <property type="match status" value="1"/>
</dbReference>
<comment type="caution">
    <text evidence="4">The sequence shown here is derived from an EMBL/GenBank/DDBJ whole genome shotgun (WGS) entry which is preliminary data.</text>
</comment>
<organism evidence="4 5">
    <name type="scientific">Streptomyces tardus</name>
    <dbReference type="NCBI Taxonomy" id="2780544"/>
    <lineage>
        <taxon>Bacteria</taxon>
        <taxon>Bacillati</taxon>
        <taxon>Actinomycetota</taxon>
        <taxon>Actinomycetes</taxon>
        <taxon>Kitasatosporales</taxon>
        <taxon>Streptomycetaceae</taxon>
        <taxon>Streptomyces</taxon>
    </lineage>
</organism>
<keyword evidence="2" id="KW-0012">Acyltransferase</keyword>
<dbReference type="RefSeq" id="WP_216814955.1">
    <property type="nucleotide sequence ID" value="NZ_JAELVF020000001.1"/>
</dbReference>
<dbReference type="EMBL" id="JAELVF020000001">
    <property type="protein sequence ID" value="MBU7598358.1"/>
    <property type="molecule type" value="Genomic_DNA"/>
</dbReference>
<feature type="domain" description="N-acetyltransferase" evidence="3">
    <location>
        <begin position="14"/>
        <end position="229"/>
    </location>
</feature>
<dbReference type="Pfam" id="PF00583">
    <property type="entry name" value="Acetyltransf_1"/>
    <property type="match status" value="1"/>
</dbReference>
<accession>A0A949JE17</accession>
<evidence type="ECO:0000313" key="5">
    <source>
        <dbReference type="Proteomes" id="UP000694501"/>
    </source>
</evidence>
<evidence type="ECO:0000256" key="2">
    <source>
        <dbReference type="ARBA" id="ARBA00023315"/>
    </source>
</evidence>
<dbReference type="InterPro" id="IPR000182">
    <property type="entry name" value="GNAT_dom"/>
</dbReference>
<evidence type="ECO:0000259" key="3">
    <source>
        <dbReference type="PROSITE" id="PS51186"/>
    </source>
</evidence>
<keyword evidence="1" id="KW-0808">Transferase</keyword>
<dbReference type="CDD" id="cd04301">
    <property type="entry name" value="NAT_SF"/>
    <property type="match status" value="1"/>
</dbReference>
<dbReference type="Proteomes" id="UP000694501">
    <property type="component" value="Unassembled WGS sequence"/>
</dbReference>
<reference evidence="4" key="1">
    <citation type="submission" date="2021-06" db="EMBL/GenBank/DDBJ databases">
        <title>Sequencing of actinobacteria type strains.</title>
        <authorList>
            <person name="Nguyen G.-S."/>
            <person name="Wentzel A."/>
        </authorList>
    </citation>
    <scope>NUCLEOTIDE SEQUENCE</scope>
    <source>
        <strain evidence="4">P38-E01</strain>
    </source>
</reference>
<dbReference type="GO" id="GO:0016747">
    <property type="term" value="F:acyltransferase activity, transferring groups other than amino-acyl groups"/>
    <property type="evidence" value="ECO:0007669"/>
    <property type="project" value="InterPro"/>
</dbReference>
<name>A0A949JE17_9ACTN</name>
<dbReference type="PANTHER" id="PTHR43420:SF12">
    <property type="entry name" value="N-ACETYLTRANSFERASE DOMAIN-CONTAINING PROTEIN"/>
    <property type="match status" value="1"/>
</dbReference>
<gene>
    <name evidence="4" type="ORF">JGS22_012210</name>
</gene>
<proteinExistence type="predicted"/>
<evidence type="ECO:0000313" key="4">
    <source>
        <dbReference type="EMBL" id="MBU7598358.1"/>
    </source>
</evidence>
<dbReference type="AlphaFoldDB" id="A0A949JE17"/>
<protein>
    <submittedName>
        <fullName evidence="4">GNAT family N-acetyltransferase</fullName>
    </submittedName>
</protein>
<keyword evidence="5" id="KW-1185">Reference proteome</keyword>
<evidence type="ECO:0000256" key="1">
    <source>
        <dbReference type="ARBA" id="ARBA00022679"/>
    </source>
</evidence>
<dbReference type="PANTHER" id="PTHR43420">
    <property type="entry name" value="ACETYLTRANSFERASE"/>
    <property type="match status" value="1"/>
</dbReference>